<evidence type="ECO:0000256" key="1">
    <source>
        <dbReference type="SAM" id="MobiDB-lite"/>
    </source>
</evidence>
<sequence>MRALIIGISLLVVVILGTLFIVPSLVPSETYRTTIQDQLTKELGREVRIEGDVSLSTFPVVKAKTGRASIANPSGFSRDSLASIQGLEARIKLLPLFSKRVEIAQFTLIDPDILLERLPDGQVNWEIGAPSLDTETTSETPSEPTGPFKRDGRYAAVDPSLGAFRIENGRLLYIDGTTDTRRELTEINVQLSLPAMTKALDLIGTLVMDGDPLTLDVTLDSPRDFLEGRETRLNARVETDGATLSLDGTVPPGTEIAFDGSVNGDLSNVALIQDFLSEPIPGLALLKTAKLSADLSSDGTNGVTKFSKLDLSAKGNAFALTFAGSGQYDGEVSLTGRYDLTATDIAALAAPFAPDIKGLDVVGPTKSAGTVTLNGTNVSVKDMTATTRSADLDGDISGAFSKRGDILSGAAQFDVLIADAGPFARRFVPDLTRDADLAGTVKAKGAIMLDGDTVKITNLVAETNSAVATTRYDGAVSMVGDTLGADGNFIATLPSVTALNAATQKDIPYSDAIGKVSATGRVSGQSDNLRIEALVADLSDGEINGQFKGRATLADAVSLAGDLSVSGDSLRALAARSGTVLPPSTDKGAVFEAFALSGRVTGPVDDMALSNAALRLDQLSATGQFTLSMDGEQPKLTGTLTLPGLDLRPYMAAYSAQQPAGAIQPWSKTAIPTEGLRALDADLSLSTPNIKLTRLSLGATQARARLTDGVLKTTIPEVGLYGGSGNATFTLDGRTAEPKINLTAGLNSLQAQNFLGAVAGFTHATGMGATEISLSGQGTSQAAIMQSLTGLGSFSVKDGSISGIDAGEFLTGLQQALTARSLPGGLGPSKTTQFNNLIGKFSMMEGVAKIDAFALSAAQVQVEGSGQIDLGNQTLDVRLRPKTVGDNAKGLAAFGIPLRFTGPFGAAKPQLDSDFLGQVIQARAAAEAKNLISDRIGGTGGNVVGGVLGSILGGNTKTPESTASPAPIETETPDTPEEASESADKDPTPEEKVEDALRGLFGKKKRD</sequence>
<evidence type="ECO:0000259" key="2">
    <source>
        <dbReference type="Pfam" id="PF05170"/>
    </source>
</evidence>
<dbReference type="PANTHER" id="PTHR30441">
    <property type="entry name" value="DUF748 DOMAIN-CONTAINING PROTEIN"/>
    <property type="match status" value="1"/>
</dbReference>
<dbReference type="InterPro" id="IPR052894">
    <property type="entry name" value="AsmA-related"/>
</dbReference>
<feature type="domain" description="AsmA" evidence="2">
    <location>
        <begin position="659"/>
        <end position="850"/>
    </location>
</feature>
<dbReference type="GO" id="GO:0090313">
    <property type="term" value="P:regulation of protein targeting to membrane"/>
    <property type="evidence" value="ECO:0007669"/>
    <property type="project" value="TreeGrafter"/>
</dbReference>
<keyword evidence="4" id="KW-1185">Reference proteome</keyword>
<dbReference type="EMBL" id="BMZH01000008">
    <property type="protein sequence ID" value="GHA97557.1"/>
    <property type="molecule type" value="Genomic_DNA"/>
</dbReference>
<accession>A0A8J3CS19</accession>
<dbReference type="AlphaFoldDB" id="A0A8J3CS19"/>
<reference evidence="3" key="1">
    <citation type="journal article" date="2014" name="Int. J. Syst. Evol. Microbiol.">
        <title>Complete genome sequence of Corynebacterium casei LMG S-19264T (=DSM 44701T), isolated from a smear-ripened cheese.</title>
        <authorList>
            <consortium name="US DOE Joint Genome Institute (JGI-PGF)"/>
            <person name="Walter F."/>
            <person name="Albersmeier A."/>
            <person name="Kalinowski J."/>
            <person name="Ruckert C."/>
        </authorList>
    </citation>
    <scope>NUCLEOTIDE SEQUENCE</scope>
    <source>
        <strain evidence="3">KCTC 32513</strain>
    </source>
</reference>
<feature type="compositionally biased region" description="Basic and acidic residues" evidence="1">
    <location>
        <begin position="982"/>
        <end position="997"/>
    </location>
</feature>
<dbReference type="GO" id="GO:0005886">
    <property type="term" value="C:plasma membrane"/>
    <property type="evidence" value="ECO:0007669"/>
    <property type="project" value="TreeGrafter"/>
</dbReference>
<feature type="domain" description="AsmA" evidence="2">
    <location>
        <begin position="4"/>
        <end position="248"/>
    </location>
</feature>
<evidence type="ECO:0000313" key="4">
    <source>
        <dbReference type="Proteomes" id="UP000634004"/>
    </source>
</evidence>
<protein>
    <recommendedName>
        <fullName evidence="2">AsmA domain-containing protein</fullName>
    </recommendedName>
</protein>
<dbReference type="InterPro" id="IPR007844">
    <property type="entry name" value="AsmA"/>
</dbReference>
<feature type="compositionally biased region" description="Low complexity" evidence="1">
    <location>
        <begin position="134"/>
        <end position="145"/>
    </location>
</feature>
<proteinExistence type="predicted"/>
<reference evidence="3" key="2">
    <citation type="submission" date="2020-09" db="EMBL/GenBank/DDBJ databases">
        <authorList>
            <person name="Sun Q."/>
            <person name="Kim S."/>
        </authorList>
    </citation>
    <scope>NUCLEOTIDE SEQUENCE</scope>
    <source>
        <strain evidence="3">KCTC 32513</strain>
    </source>
</reference>
<dbReference type="RefSeq" id="WP_189498118.1">
    <property type="nucleotide sequence ID" value="NZ_BMZH01000008.1"/>
</dbReference>
<gene>
    <name evidence="3" type="ORF">GCM10009069_20560</name>
</gene>
<dbReference type="PANTHER" id="PTHR30441:SF4">
    <property type="entry name" value="PROTEIN ASMA"/>
    <property type="match status" value="1"/>
</dbReference>
<comment type="caution">
    <text evidence="3">The sequence shown here is derived from an EMBL/GenBank/DDBJ whole genome shotgun (WGS) entry which is preliminary data.</text>
</comment>
<evidence type="ECO:0000313" key="3">
    <source>
        <dbReference type="EMBL" id="GHA97557.1"/>
    </source>
</evidence>
<feature type="compositionally biased region" description="Acidic residues" evidence="1">
    <location>
        <begin position="971"/>
        <end position="981"/>
    </location>
</feature>
<dbReference type="Proteomes" id="UP000634004">
    <property type="component" value="Unassembled WGS sequence"/>
</dbReference>
<feature type="region of interest" description="Disordered" evidence="1">
    <location>
        <begin position="954"/>
        <end position="1007"/>
    </location>
</feature>
<dbReference type="Pfam" id="PF05170">
    <property type="entry name" value="AsmA"/>
    <property type="match status" value="2"/>
</dbReference>
<name>A0A8J3CS19_9PROT</name>
<feature type="region of interest" description="Disordered" evidence="1">
    <location>
        <begin position="130"/>
        <end position="151"/>
    </location>
</feature>
<organism evidence="3 4">
    <name type="scientific">Algimonas arctica</name>
    <dbReference type="NCBI Taxonomy" id="1479486"/>
    <lineage>
        <taxon>Bacteria</taxon>
        <taxon>Pseudomonadati</taxon>
        <taxon>Pseudomonadota</taxon>
        <taxon>Alphaproteobacteria</taxon>
        <taxon>Maricaulales</taxon>
        <taxon>Robiginitomaculaceae</taxon>
        <taxon>Algimonas</taxon>
    </lineage>
</organism>